<organism evidence="1 2">
    <name type="scientific">Mycena pura</name>
    <dbReference type="NCBI Taxonomy" id="153505"/>
    <lineage>
        <taxon>Eukaryota</taxon>
        <taxon>Fungi</taxon>
        <taxon>Dikarya</taxon>
        <taxon>Basidiomycota</taxon>
        <taxon>Agaricomycotina</taxon>
        <taxon>Agaricomycetes</taxon>
        <taxon>Agaricomycetidae</taxon>
        <taxon>Agaricales</taxon>
        <taxon>Marasmiineae</taxon>
        <taxon>Mycenaceae</taxon>
        <taxon>Mycena</taxon>
    </lineage>
</organism>
<evidence type="ECO:0000313" key="1">
    <source>
        <dbReference type="EMBL" id="KAJ7206297.1"/>
    </source>
</evidence>
<evidence type="ECO:0000313" key="2">
    <source>
        <dbReference type="Proteomes" id="UP001219525"/>
    </source>
</evidence>
<dbReference type="Gene3D" id="1.10.357.140">
    <property type="entry name" value="UbiA prenyltransferase"/>
    <property type="match status" value="1"/>
</dbReference>
<sequence>RPSLSTLLALPIRTEMQACFELCRLQNGMGCWAVWLPTGEANSLFAPQPTYPDVQRLCRGCHFLRSGVSTYVPLCFGIKLLITTINDILDHDVERTRNCAIPRGAISVPRAWLFVAMQVILRVYLTKTTLSARDWFHDPMPVWPLYIIHPT</sequence>
<feature type="non-terminal residue" evidence="1">
    <location>
        <position position="151"/>
    </location>
</feature>
<dbReference type="EMBL" id="JARJCW010000040">
    <property type="protein sequence ID" value="KAJ7206297.1"/>
    <property type="molecule type" value="Genomic_DNA"/>
</dbReference>
<keyword evidence="2" id="KW-1185">Reference proteome</keyword>
<dbReference type="InterPro" id="IPR044878">
    <property type="entry name" value="UbiA_sf"/>
</dbReference>
<reference evidence="1" key="1">
    <citation type="submission" date="2023-03" db="EMBL/GenBank/DDBJ databases">
        <title>Massive genome expansion in bonnet fungi (Mycena s.s.) driven by repeated elements and novel gene families across ecological guilds.</title>
        <authorList>
            <consortium name="Lawrence Berkeley National Laboratory"/>
            <person name="Harder C.B."/>
            <person name="Miyauchi S."/>
            <person name="Viragh M."/>
            <person name="Kuo A."/>
            <person name="Thoen E."/>
            <person name="Andreopoulos B."/>
            <person name="Lu D."/>
            <person name="Skrede I."/>
            <person name="Drula E."/>
            <person name="Henrissat B."/>
            <person name="Morin E."/>
            <person name="Kohler A."/>
            <person name="Barry K."/>
            <person name="LaButti K."/>
            <person name="Morin E."/>
            <person name="Salamov A."/>
            <person name="Lipzen A."/>
            <person name="Mereny Z."/>
            <person name="Hegedus B."/>
            <person name="Baldrian P."/>
            <person name="Stursova M."/>
            <person name="Weitz H."/>
            <person name="Taylor A."/>
            <person name="Grigoriev I.V."/>
            <person name="Nagy L.G."/>
            <person name="Martin F."/>
            <person name="Kauserud H."/>
        </authorList>
    </citation>
    <scope>NUCLEOTIDE SEQUENCE</scope>
    <source>
        <strain evidence="1">9144</strain>
    </source>
</reference>
<gene>
    <name evidence="1" type="ORF">GGX14DRAFT_325635</name>
</gene>
<protein>
    <submittedName>
        <fullName evidence="1">Uncharacterized protein</fullName>
    </submittedName>
</protein>
<dbReference type="Proteomes" id="UP001219525">
    <property type="component" value="Unassembled WGS sequence"/>
</dbReference>
<comment type="caution">
    <text evidence="1">The sequence shown here is derived from an EMBL/GenBank/DDBJ whole genome shotgun (WGS) entry which is preliminary data.</text>
</comment>
<accession>A0AAD6VG89</accession>
<name>A0AAD6VG89_9AGAR</name>
<dbReference type="AlphaFoldDB" id="A0AAD6VG89"/>
<proteinExistence type="predicted"/>
<feature type="non-terminal residue" evidence="1">
    <location>
        <position position="1"/>
    </location>
</feature>